<dbReference type="GO" id="GO:0003700">
    <property type="term" value="F:DNA-binding transcription factor activity"/>
    <property type="evidence" value="ECO:0007669"/>
    <property type="project" value="InterPro"/>
</dbReference>
<dbReference type="GO" id="GO:0043565">
    <property type="term" value="F:sequence-specific DNA binding"/>
    <property type="evidence" value="ECO:0007669"/>
    <property type="project" value="InterPro"/>
</dbReference>
<dbReference type="EMBL" id="WTYL01000002">
    <property type="protein sequence ID" value="MXP44502.1"/>
    <property type="molecule type" value="Genomic_DNA"/>
</dbReference>
<dbReference type="Proteomes" id="UP000431922">
    <property type="component" value="Unassembled WGS sequence"/>
</dbReference>
<dbReference type="Gene3D" id="1.10.10.60">
    <property type="entry name" value="Homeodomain-like"/>
    <property type="match status" value="1"/>
</dbReference>
<protein>
    <submittedName>
        <fullName evidence="2">AraC family transcriptional regulator</fullName>
    </submittedName>
</protein>
<name>A0A845B4N2_9SPHN</name>
<dbReference type="AlphaFoldDB" id="A0A845B4N2"/>
<feature type="domain" description="HTH araC/xylS-type" evidence="1">
    <location>
        <begin position="194"/>
        <end position="277"/>
    </location>
</feature>
<sequence>MNTAQGEAKQLTSASLMQIEYISVPAALSDYVTTFYYFRCEEPEIKEIQPAGIGHLSLFPQGRGVMYFAEGVQDPSHRINLLTPSIAASPFEMAGPFHAIGAAMSPLGWAALTGMDAGKHANRLLDAGEWLGPEVAAMGDELCAAYLDGTMDSTACAMRLAEYIGENLRPVNERHAELMRQTGQWLGESLDPPLERLFERSSYSKRQVQRLVERYFGMPPVALKRKYRGLRAAALLSLPNLTPEFEAKVYDAFYDQPHMIREIRLFAGRTPARLGNEDHPFLTEMLDPKNFREINSGSQDLI</sequence>
<dbReference type="OrthoDB" id="323290at2"/>
<dbReference type="PROSITE" id="PS01124">
    <property type="entry name" value="HTH_ARAC_FAMILY_2"/>
    <property type="match status" value="1"/>
</dbReference>
<reference evidence="2 3" key="1">
    <citation type="submission" date="2019-12" db="EMBL/GenBank/DDBJ databases">
        <title>Genomic-based taxomic classification of the family Erythrobacteraceae.</title>
        <authorList>
            <person name="Xu L."/>
        </authorList>
    </citation>
    <scope>NUCLEOTIDE SEQUENCE [LARGE SCALE GENOMIC DNA]</scope>
    <source>
        <strain evidence="2 3">KCTC 42453</strain>
    </source>
</reference>
<gene>
    <name evidence="2" type="ORF">GRI65_08535</name>
</gene>
<evidence type="ECO:0000313" key="3">
    <source>
        <dbReference type="Proteomes" id="UP000431922"/>
    </source>
</evidence>
<proteinExistence type="predicted"/>
<dbReference type="RefSeq" id="WP_160756086.1">
    <property type="nucleotide sequence ID" value="NZ_WTYL01000002.1"/>
</dbReference>
<evidence type="ECO:0000313" key="2">
    <source>
        <dbReference type="EMBL" id="MXP44502.1"/>
    </source>
</evidence>
<evidence type="ECO:0000259" key="1">
    <source>
        <dbReference type="PROSITE" id="PS01124"/>
    </source>
</evidence>
<dbReference type="InterPro" id="IPR018060">
    <property type="entry name" value="HTH_AraC"/>
</dbReference>
<organism evidence="2 3">
    <name type="scientific">Allopontixanthobacter sediminis</name>
    <dbReference type="NCBI Taxonomy" id="1689985"/>
    <lineage>
        <taxon>Bacteria</taxon>
        <taxon>Pseudomonadati</taxon>
        <taxon>Pseudomonadota</taxon>
        <taxon>Alphaproteobacteria</taxon>
        <taxon>Sphingomonadales</taxon>
        <taxon>Erythrobacteraceae</taxon>
        <taxon>Allopontixanthobacter</taxon>
    </lineage>
</organism>
<accession>A0A845B4N2</accession>
<comment type="caution">
    <text evidence="2">The sequence shown here is derived from an EMBL/GenBank/DDBJ whole genome shotgun (WGS) entry which is preliminary data.</text>
</comment>
<keyword evidence="3" id="KW-1185">Reference proteome</keyword>